<organism evidence="1 2">
    <name type="scientific">Olea europaea subsp. europaea</name>
    <dbReference type="NCBI Taxonomy" id="158383"/>
    <lineage>
        <taxon>Eukaryota</taxon>
        <taxon>Viridiplantae</taxon>
        <taxon>Streptophyta</taxon>
        <taxon>Embryophyta</taxon>
        <taxon>Tracheophyta</taxon>
        <taxon>Spermatophyta</taxon>
        <taxon>Magnoliopsida</taxon>
        <taxon>eudicotyledons</taxon>
        <taxon>Gunneridae</taxon>
        <taxon>Pentapetalae</taxon>
        <taxon>asterids</taxon>
        <taxon>lamiids</taxon>
        <taxon>Lamiales</taxon>
        <taxon>Oleaceae</taxon>
        <taxon>Oleeae</taxon>
        <taxon>Olea</taxon>
    </lineage>
</organism>
<keyword evidence="2" id="KW-1185">Reference proteome</keyword>
<comment type="caution">
    <text evidence="1">The sequence shown here is derived from an EMBL/GenBank/DDBJ whole genome shotgun (WGS) entry which is preliminary data.</text>
</comment>
<evidence type="ECO:0000313" key="1">
    <source>
        <dbReference type="EMBL" id="CAA2962754.1"/>
    </source>
</evidence>
<reference evidence="1 2" key="1">
    <citation type="submission" date="2019-12" db="EMBL/GenBank/DDBJ databases">
        <authorList>
            <person name="Alioto T."/>
            <person name="Alioto T."/>
            <person name="Gomez Garrido J."/>
        </authorList>
    </citation>
    <scope>NUCLEOTIDE SEQUENCE [LARGE SCALE GENOMIC DNA]</scope>
</reference>
<name>A0A8S0Q7H2_OLEEU</name>
<dbReference type="Proteomes" id="UP000594638">
    <property type="component" value="Unassembled WGS sequence"/>
</dbReference>
<gene>
    <name evidence="1" type="ORF">OLEA9_A089809</name>
</gene>
<accession>A0A8S0Q7H2</accession>
<evidence type="ECO:0000313" key="2">
    <source>
        <dbReference type="Proteomes" id="UP000594638"/>
    </source>
</evidence>
<dbReference type="Gramene" id="OE9A089809T1">
    <property type="protein sequence ID" value="OE9A089809C1"/>
    <property type="gene ID" value="OE9A089809"/>
</dbReference>
<feature type="non-terminal residue" evidence="1">
    <location>
        <position position="1"/>
    </location>
</feature>
<dbReference type="AlphaFoldDB" id="A0A8S0Q7H2"/>
<protein>
    <submittedName>
        <fullName evidence="1">Uncharacterized protein</fullName>
    </submittedName>
</protein>
<feature type="non-terminal residue" evidence="1">
    <location>
        <position position="68"/>
    </location>
</feature>
<sequence>RCAQASDDCDDLAVLAARAGAGGGRGGAERELRGALVPCQQQVGLVGGRCGALHAARCPLNFSDKSTT</sequence>
<dbReference type="EMBL" id="CACTIH010001494">
    <property type="protein sequence ID" value="CAA2962754.1"/>
    <property type="molecule type" value="Genomic_DNA"/>
</dbReference>
<proteinExistence type="predicted"/>